<gene>
    <name evidence="2" type="ORF">F2Q69_00059960</name>
</gene>
<dbReference type="PANTHER" id="PTHR10887">
    <property type="entry name" value="DNA2/NAM7 HELICASE FAMILY"/>
    <property type="match status" value="1"/>
</dbReference>
<sequence length="230" mass="25898">MPLIWSSGIDWPIQESRIDPRKFPDIYTKILGDPKQLPATVISKFAQYSGYGTSRFQRLQKVGYPVDMLKTQYCMRPERRSFPSKEFYQDALEDGADIELRQLLTDINTVALTRNHVPRAQVKFSPSYYISIQLQSKKKFKYRFKEMVGAEAGKVVDIATLLMGFSVVKRVVPSRPGPDRCGLSLVRVTAGQARAESGLQKLGPSPPRQNAQYFTDCPAGCEPKGAPIDF</sequence>
<feature type="domain" description="DNA2/NAM7 helicase-like C-terminal" evidence="1">
    <location>
        <begin position="51"/>
        <end position="164"/>
    </location>
</feature>
<dbReference type="InterPro" id="IPR045055">
    <property type="entry name" value="DNA2/NAM7-like"/>
</dbReference>
<evidence type="ECO:0000259" key="1">
    <source>
        <dbReference type="Pfam" id="PF13087"/>
    </source>
</evidence>
<reference evidence="2" key="1">
    <citation type="submission" date="2019-12" db="EMBL/GenBank/DDBJ databases">
        <title>Genome sequencing and annotation of Brassica cretica.</title>
        <authorList>
            <person name="Studholme D.J."/>
            <person name="Sarris P."/>
        </authorList>
    </citation>
    <scope>NUCLEOTIDE SEQUENCE</scope>
    <source>
        <strain evidence="2">PFS-109/04</strain>
        <tissue evidence="2">Leaf</tissue>
    </source>
</reference>
<organism evidence="2 3">
    <name type="scientific">Brassica cretica</name>
    <name type="common">Mustard</name>
    <dbReference type="NCBI Taxonomy" id="69181"/>
    <lineage>
        <taxon>Eukaryota</taxon>
        <taxon>Viridiplantae</taxon>
        <taxon>Streptophyta</taxon>
        <taxon>Embryophyta</taxon>
        <taxon>Tracheophyta</taxon>
        <taxon>Spermatophyta</taxon>
        <taxon>Magnoliopsida</taxon>
        <taxon>eudicotyledons</taxon>
        <taxon>Gunneridae</taxon>
        <taxon>Pentapetalae</taxon>
        <taxon>rosids</taxon>
        <taxon>malvids</taxon>
        <taxon>Brassicales</taxon>
        <taxon>Brassicaceae</taxon>
        <taxon>Brassiceae</taxon>
        <taxon>Brassica</taxon>
    </lineage>
</organism>
<dbReference type="Pfam" id="PF13087">
    <property type="entry name" value="AAA_12"/>
    <property type="match status" value="1"/>
</dbReference>
<dbReference type="Gene3D" id="3.40.50.300">
    <property type="entry name" value="P-loop containing nucleotide triphosphate hydrolases"/>
    <property type="match status" value="1"/>
</dbReference>
<proteinExistence type="predicted"/>
<dbReference type="SUPFAM" id="SSF52540">
    <property type="entry name" value="P-loop containing nucleoside triphosphate hydrolases"/>
    <property type="match status" value="1"/>
</dbReference>
<evidence type="ECO:0000313" key="2">
    <source>
        <dbReference type="EMBL" id="KAF3571496.1"/>
    </source>
</evidence>
<dbReference type="EMBL" id="QGKX02000095">
    <property type="protein sequence ID" value="KAF3571496.1"/>
    <property type="molecule type" value="Genomic_DNA"/>
</dbReference>
<dbReference type="InterPro" id="IPR041679">
    <property type="entry name" value="DNA2/NAM7-like_C"/>
</dbReference>
<dbReference type="PANTHER" id="PTHR10887:SF538">
    <property type="entry name" value="HELICASE MAGATAMA 3-RELATED"/>
    <property type="match status" value="1"/>
</dbReference>
<accession>A0A8S9RFK2</accession>
<evidence type="ECO:0000313" key="3">
    <source>
        <dbReference type="Proteomes" id="UP000712600"/>
    </source>
</evidence>
<comment type="caution">
    <text evidence="2">The sequence shown here is derived from an EMBL/GenBank/DDBJ whole genome shotgun (WGS) entry which is preliminary data.</text>
</comment>
<name>A0A8S9RFK2_BRACR</name>
<dbReference type="Proteomes" id="UP000712600">
    <property type="component" value="Unassembled WGS sequence"/>
</dbReference>
<dbReference type="AlphaFoldDB" id="A0A8S9RFK2"/>
<dbReference type="InterPro" id="IPR027417">
    <property type="entry name" value="P-loop_NTPase"/>
</dbReference>
<protein>
    <recommendedName>
        <fullName evidence="1">DNA2/NAM7 helicase-like C-terminal domain-containing protein</fullName>
    </recommendedName>
</protein>